<dbReference type="SMART" id="SM00406">
    <property type="entry name" value="IGv"/>
    <property type="match status" value="1"/>
</dbReference>
<feature type="domain" description="Ig-like" evidence="1">
    <location>
        <begin position="79"/>
        <end position="181"/>
    </location>
</feature>
<sequence>MTESCCPTNFTHSNHDFGLHLHLDAHPLDSRSLTHLSLCKLISVLFDVHCVVFYVSYNISFNVFILFFSFTFSGSSGQITVTQTPAVKTVSPGDSVTISCRTSPAVYADVALSWYQQKPGEAPKLLIYSADTLDDGVPARFSGSGSGSDFTLTISNVQTEDAGDYYCQSLHEISGINQFVSLWYTFGGGTKLSVGSVAAPTLTVLPPSSVELQQGKATLVCLANKGFPSDWRLSWKVDGSSWSSGVSQSPGLLQKDNGLYSWSSTLTLQEDQWLKKTVTCEATKDSQPPVSQTLRREQCTGQ</sequence>
<dbReference type="Pfam" id="PF07654">
    <property type="entry name" value="C1-set"/>
    <property type="match status" value="1"/>
</dbReference>
<dbReference type="InterPro" id="IPR013783">
    <property type="entry name" value="Ig-like_fold"/>
</dbReference>
<dbReference type="CDD" id="cd04980">
    <property type="entry name" value="IgV_L_kappa"/>
    <property type="match status" value="1"/>
</dbReference>
<dbReference type="InterPro" id="IPR013106">
    <property type="entry name" value="Ig_V-set"/>
</dbReference>
<dbReference type="AlphaFoldDB" id="A0A3B4EG33"/>
<dbReference type="SMART" id="SM00407">
    <property type="entry name" value="IGc1"/>
    <property type="match status" value="1"/>
</dbReference>
<dbReference type="OMA" id="NIYLASW"/>
<dbReference type="PROSITE" id="PS50835">
    <property type="entry name" value="IG_LIKE"/>
    <property type="match status" value="2"/>
</dbReference>
<dbReference type="SMART" id="SM00408">
    <property type="entry name" value="IGc2"/>
    <property type="match status" value="1"/>
</dbReference>
<dbReference type="InterPro" id="IPR003598">
    <property type="entry name" value="Ig_sub2"/>
</dbReference>
<dbReference type="PANTHER" id="PTHR23267">
    <property type="entry name" value="IMMUNOGLOBULIN LIGHT CHAIN"/>
    <property type="match status" value="1"/>
</dbReference>
<evidence type="ECO:0000313" key="2">
    <source>
        <dbReference type="Ensembl" id="ENSPNAP00000034805.2"/>
    </source>
</evidence>
<evidence type="ECO:0000259" key="1">
    <source>
        <dbReference type="PROSITE" id="PS50835"/>
    </source>
</evidence>
<gene>
    <name evidence="2" type="primary">PBLD</name>
</gene>
<accession>A0A3B4EG33</accession>
<dbReference type="SUPFAM" id="SSF48726">
    <property type="entry name" value="Immunoglobulin"/>
    <property type="match status" value="2"/>
</dbReference>
<protein>
    <recommendedName>
        <fullName evidence="1">Ig-like domain-containing protein</fullName>
    </recommendedName>
</protein>
<dbReference type="Gene3D" id="2.60.40.10">
    <property type="entry name" value="Immunoglobulins"/>
    <property type="match status" value="2"/>
</dbReference>
<dbReference type="Proteomes" id="UP001501920">
    <property type="component" value="Chromosome 11"/>
</dbReference>
<dbReference type="Pfam" id="PF07686">
    <property type="entry name" value="V-set"/>
    <property type="match status" value="1"/>
</dbReference>
<reference evidence="2" key="2">
    <citation type="submission" date="2025-08" db="UniProtKB">
        <authorList>
            <consortium name="Ensembl"/>
        </authorList>
    </citation>
    <scope>IDENTIFICATION</scope>
</reference>
<dbReference type="InterPro" id="IPR003599">
    <property type="entry name" value="Ig_sub"/>
</dbReference>
<dbReference type="InterPro" id="IPR050150">
    <property type="entry name" value="IgV_Light_Chain"/>
</dbReference>
<organism evidence="2 3">
    <name type="scientific">Pygocentrus nattereri</name>
    <name type="common">Red-bellied piranha</name>
    <dbReference type="NCBI Taxonomy" id="42514"/>
    <lineage>
        <taxon>Eukaryota</taxon>
        <taxon>Metazoa</taxon>
        <taxon>Chordata</taxon>
        <taxon>Craniata</taxon>
        <taxon>Vertebrata</taxon>
        <taxon>Euteleostomi</taxon>
        <taxon>Actinopterygii</taxon>
        <taxon>Neopterygii</taxon>
        <taxon>Teleostei</taxon>
        <taxon>Ostariophysi</taxon>
        <taxon>Characiformes</taxon>
        <taxon>Characoidei</taxon>
        <taxon>Pygocentrus</taxon>
    </lineage>
</organism>
<dbReference type="GeneTree" id="ENSGT01030000234589"/>
<dbReference type="Ensembl" id="ENSPNAT00000038763.2">
    <property type="protein sequence ID" value="ENSPNAP00000034805.2"/>
    <property type="gene ID" value="ENSPNAG00000034517.1"/>
</dbReference>
<proteinExistence type="predicted"/>
<name>A0A3B4EG33_PYGNA</name>
<reference evidence="2" key="3">
    <citation type="submission" date="2025-09" db="UniProtKB">
        <authorList>
            <consortium name="Ensembl"/>
        </authorList>
    </citation>
    <scope>IDENTIFICATION</scope>
</reference>
<keyword evidence="3" id="KW-1185">Reference proteome</keyword>
<dbReference type="InterPro" id="IPR007110">
    <property type="entry name" value="Ig-like_dom"/>
</dbReference>
<evidence type="ECO:0000313" key="3">
    <source>
        <dbReference type="Proteomes" id="UP001501920"/>
    </source>
</evidence>
<reference evidence="2 3" key="1">
    <citation type="submission" date="2020-10" db="EMBL/GenBank/DDBJ databases">
        <title>Pygocentrus nattereri (red-bellied piranha) genome, fPygNat1, primary haplotype.</title>
        <authorList>
            <person name="Myers G."/>
            <person name="Meyer A."/>
            <person name="Karagic N."/>
            <person name="Pippel M."/>
            <person name="Winkler S."/>
            <person name="Tracey A."/>
            <person name="Wood J."/>
            <person name="Formenti G."/>
            <person name="Howe K."/>
            <person name="Fedrigo O."/>
            <person name="Jarvis E.D."/>
        </authorList>
    </citation>
    <scope>NUCLEOTIDE SEQUENCE [LARGE SCALE GENOMIC DNA]</scope>
</reference>
<feature type="domain" description="Ig-like" evidence="1">
    <location>
        <begin position="200"/>
        <end position="291"/>
    </location>
</feature>
<dbReference type="FunFam" id="2.60.40.10:FF:001918">
    <property type="entry name" value="Immunoglobulin light 1 constant 3"/>
    <property type="match status" value="1"/>
</dbReference>
<dbReference type="InterPro" id="IPR036179">
    <property type="entry name" value="Ig-like_dom_sf"/>
</dbReference>
<dbReference type="FunFam" id="2.60.40.10:FF:001495">
    <property type="entry name" value="Si:dkey-234i14.13"/>
    <property type="match status" value="1"/>
</dbReference>
<dbReference type="InterPro" id="IPR003597">
    <property type="entry name" value="Ig_C1-set"/>
</dbReference>
<dbReference type="SMART" id="SM00409">
    <property type="entry name" value="IG"/>
    <property type="match status" value="1"/>
</dbReference>